<evidence type="ECO:0000313" key="3">
    <source>
        <dbReference type="Proteomes" id="UP000617531"/>
    </source>
</evidence>
<comment type="caution">
    <text evidence="2">The sequence shown here is derived from an EMBL/GenBank/DDBJ whole genome shotgun (WGS) entry which is preliminary data.</text>
</comment>
<accession>A0A8J3GPI1</accession>
<feature type="transmembrane region" description="Helical" evidence="1">
    <location>
        <begin position="14"/>
        <end position="35"/>
    </location>
</feature>
<dbReference type="EMBL" id="BNAI01000001">
    <property type="protein sequence ID" value="GHF11424.1"/>
    <property type="molecule type" value="Genomic_DNA"/>
</dbReference>
<sequence>MTTATPAPTRSRSLAWWLAPSGVIAVLAIGILWAIPRPAQACIMIYPTPPECATGGDPSTVIVFLVLIVALYAAIVTCALLIPARLRPLVLGLLSGALGLVILIGLAVTLTASQSPYYYY</sequence>
<dbReference type="AlphaFoldDB" id="A0A8J3GPI1"/>
<keyword evidence="1" id="KW-1133">Transmembrane helix</keyword>
<reference evidence="2" key="2">
    <citation type="submission" date="2020-09" db="EMBL/GenBank/DDBJ databases">
        <authorList>
            <person name="Sun Q."/>
            <person name="Zhou Y."/>
        </authorList>
    </citation>
    <scope>NUCLEOTIDE SEQUENCE</scope>
    <source>
        <strain evidence="2">CGMCC 1.16548</strain>
    </source>
</reference>
<keyword evidence="3" id="KW-1185">Reference proteome</keyword>
<evidence type="ECO:0000313" key="2">
    <source>
        <dbReference type="EMBL" id="GHF11424.1"/>
    </source>
</evidence>
<dbReference type="Proteomes" id="UP000617531">
    <property type="component" value="Unassembled WGS sequence"/>
</dbReference>
<keyword evidence="1" id="KW-0812">Transmembrane</keyword>
<name>A0A8J3GPI1_9MICO</name>
<feature type="transmembrane region" description="Helical" evidence="1">
    <location>
        <begin position="61"/>
        <end position="82"/>
    </location>
</feature>
<protein>
    <submittedName>
        <fullName evidence="2">Uncharacterized protein</fullName>
    </submittedName>
</protein>
<feature type="transmembrane region" description="Helical" evidence="1">
    <location>
        <begin position="89"/>
        <end position="112"/>
    </location>
</feature>
<evidence type="ECO:0000256" key="1">
    <source>
        <dbReference type="SAM" id="Phobius"/>
    </source>
</evidence>
<reference evidence="2" key="1">
    <citation type="journal article" date="2014" name="Int. J. Syst. Evol. Microbiol.">
        <title>Complete genome sequence of Corynebacterium casei LMG S-19264T (=DSM 44701T), isolated from a smear-ripened cheese.</title>
        <authorList>
            <consortium name="US DOE Joint Genome Institute (JGI-PGF)"/>
            <person name="Walter F."/>
            <person name="Albersmeier A."/>
            <person name="Kalinowski J."/>
            <person name="Ruckert C."/>
        </authorList>
    </citation>
    <scope>NUCLEOTIDE SEQUENCE</scope>
    <source>
        <strain evidence="2">CGMCC 1.16548</strain>
    </source>
</reference>
<keyword evidence="1" id="KW-0472">Membrane</keyword>
<gene>
    <name evidence="2" type="ORF">GCM10011600_10830</name>
</gene>
<organism evidence="2 3">
    <name type="scientific">Pseudolysinimonas yzui</name>
    <dbReference type="NCBI Taxonomy" id="2708254"/>
    <lineage>
        <taxon>Bacteria</taxon>
        <taxon>Bacillati</taxon>
        <taxon>Actinomycetota</taxon>
        <taxon>Actinomycetes</taxon>
        <taxon>Micrococcales</taxon>
        <taxon>Microbacteriaceae</taxon>
        <taxon>Pseudolysinimonas</taxon>
    </lineage>
</organism>
<proteinExistence type="predicted"/>
<dbReference type="RefSeq" id="WP_191282337.1">
    <property type="nucleotide sequence ID" value="NZ_BNAI01000001.1"/>
</dbReference>